<proteinExistence type="predicted"/>
<evidence type="ECO:0000313" key="2">
    <source>
        <dbReference type="EMBL" id="CAB9519369.1"/>
    </source>
</evidence>
<dbReference type="AlphaFoldDB" id="A0A9N8EFQ0"/>
<reference evidence="2" key="1">
    <citation type="submission" date="2020-06" db="EMBL/GenBank/DDBJ databases">
        <authorList>
            <consortium name="Plant Systems Biology data submission"/>
        </authorList>
    </citation>
    <scope>NUCLEOTIDE SEQUENCE</scope>
    <source>
        <strain evidence="2">D6</strain>
    </source>
</reference>
<feature type="compositionally biased region" description="Low complexity" evidence="1">
    <location>
        <begin position="246"/>
        <end position="262"/>
    </location>
</feature>
<accession>A0A9N8EFQ0</accession>
<evidence type="ECO:0000313" key="3">
    <source>
        <dbReference type="Proteomes" id="UP001153069"/>
    </source>
</evidence>
<organism evidence="2 3">
    <name type="scientific">Seminavis robusta</name>
    <dbReference type="NCBI Taxonomy" id="568900"/>
    <lineage>
        <taxon>Eukaryota</taxon>
        <taxon>Sar</taxon>
        <taxon>Stramenopiles</taxon>
        <taxon>Ochrophyta</taxon>
        <taxon>Bacillariophyta</taxon>
        <taxon>Bacillariophyceae</taxon>
        <taxon>Bacillariophycidae</taxon>
        <taxon>Naviculales</taxon>
        <taxon>Naviculaceae</taxon>
        <taxon>Seminavis</taxon>
    </lineage>
</organism>
<dbReference type="Proteomes" id="UP001153069">
    <property type="component" value="Unassembled WGS sequence"/>
</dbReference>
<feature type="compositionally biased region" description="Basic and acidic residues" evidence="1">
    <location>
        <begin position="378"/>
        <end position="388"/>
    </location>
</feature>
<dbReference type="OrthoDB" id="56570at2759"/>
<gene>
    <name evidence="2" type="ORF">SEMRO_1011_G231060.1</name>
</gene>
<name>A0A9N8EFQ0_9STRA</name>
<protein>
    <submittedName>
        <fullName evidence="2">Uncharacterized protein</fullName>
    </submittedName>
</protein>
<sequence length="388" mass="44378">MGEEMNPRNKENPGPWKLAQYIEVSSEEQGNYEKLKIASRCIQGDAYHLSEVPNSTTLAKDKKRHTYLRIINACFHPDHCERFITLNDRKTRDDFEASGGGSPVKQFWLDVSEFVNDRENNEVLCLLHFSNEDEDERMHDIRCNNQPELNDFDHSTQASCAQMMNDAMRAREKVRFVAMKASGSHGSDFWSFCRMKTLTVRQCCKVPPEVAYYIDLMCLEHPAIEGAFEQYLKEDLRSDSTKLPESGSILTSSTSSLTGSTATRTNENMARIFHNTSNGIIAIQTARAESDTSRIEEERITRQWAEYDRLAERVISLRESTRPGALQLLRNIAKRVRDLEVELKIGIGESIVCHLIPPSHDQEERAMMQLSEGNEDDGSNKEQEFDKL</sequence>
<keyword evidence="3" id="KW-1185">Reference proteome</keyword>
<feature type="region of interest" description="Disordered" evidence="1">
    <location>
        <begin position="367"/>
        <end position="388"/>
    </location>
</feature>
<dbReference type="EMBL" id="CAICTM010001009">
    <property type="protein sequence ID" value="CAB9519369.1"/>
    <property type="molecule type" value="Genomic_DNA"/>
</dbReference>
<feature type="region of interest" description="Disordered" evidence="1">
    <location>
        <begin position="243"/>
        <end position="262"/>
    </location>
</feature>
<evidence type="ECO:0000256" key="1">
    <source>
        <dbReference type="SAM" id="MobiDB-lite"/>
    </source>
</evidence>
<comment type="caution">
    <text evidence="2">The sequence shown here is derived from an EMBL/GenBank/DDBJ whole genome shotgun (WGS) entry which is preliminary data.</text>
</comment>